<keyword evidence="4" id="KW-0762">Sugar transport</keyword>
<organism evidence="12 13">
    <name type="scientific">Celeribacter halophilus</name>
    <dbReference type="NCBI Taxonomy" id="576117"/>
    <lineage>
        <taxon>Bacteria</taxon>
        <taxon>Pseudomonadati</taxon>
        <taxon>Pseudomonadota</taxon>
        <taxon>Alphaproteobacteria</taxon>
        <taxon>Rhodobacterales</taxon>
        <taxon>Roseobacteraceae</taxon>
        <taxon>Celeribacter</taxon>
    </lineage>
</organism>
<dbReference type="PANTHER" id="PTHR43790">
    <property type="entry name" value="CARBOHYDRATE TRANSPORT ATP-BINDING PROTEIN MG119-RELATED"/>
    <property type="match status" value="1"/>
</dbReference>
<evidence type="ECO:0000256" key="9">
    <source>
        <dbReference type="ARBA" id="ARBA00023136"/>
    </source>
</evidence>
<feature type="region of interest" description="Disordered" evidence="10">
    <location>
        <begin position="1"/>
        <end position="20"/>
    </location>
</feature>
<keyword evidence="9" id="KW-0472">Membrane</keyword>
<proteinExistence type="predicted"/>
<dbReference type="FunFam" id="3.40.50.300:FF:000127">
    <property type="entry name" value="Ribose import ATP-binding protein RbsA"/>
    <property type="match status" value="1"/>
</dbReference>
<evidence type="ECO:0000256" key="7">
    <source>
        <dbReference type="ARBA" id="ARBA00022840"/>
    </source>
</evidence>
<keyword evidence="5" id="KW-0677">Repeat</keyword>
<dbReference type="AlphaFoldDB" id="A0AAW7XXM6"/>
<dbReference type="GO" id="GO:0016887">
    <property type="term" value="F:ATP hydrolysis activity"/>
    <property type="evidence" value="ECO:0007669"/>
    <property type="project" value="InterPro"/>
</dbReference>
<evidence type="ECO:0000256" key="2">
    <source>
        <dbReference type="ARBA" id="ARBA00022448"/>
    </source>
</evidence>
<evidence type="ECO:0000256" key="3">
    <source>
        <dbReference type="ARBA" id="ARBA00022475"/>
    </source>
</evidence>
<dbReference type="GO" id="GO:0005886">
    <property type="term" value="C:plasma membrane"/>
    <property type="evidence" value="ECO:0007669"/>
    <property type="project" value="UniProtKB-SubCell"/>
</dbReference>
<comment type="subcellular location">
    <subcellularLocation>
        <location evidence="1">Cell membrane</location>
        <topology evidence="1">Peripheral membrane protein</topology>
    </subcellularLocation>
</comment>
<keyword evidence="7 12" id="KW-0067">ATP-binding</keyword>
<keyword evidence="2" id="KW-0813">Transport</keyword>
<dbReference type="Gene3D" id="3.40.50.300">
    <property type="entry name" value="P-loop containing nucleotide triphosphate hydrolases"/>
    <property type="match status" value="2"/>
</dbReference>
<dbReference type="SUPFAM" id="SSF52540">
    <property type="entry name" value="P-loop containing nucleoside triphosphate hydrolases"/>
    <property type="match status" value="2"/>
</dbReference>
<dbReference type="InterPro" id="IPR017871">
    <property type="entry name" value="ABC_transporter-like_CS"/>
</dbReference>
<dbReference type="CDD" id="cd03215">
    <property type="entry name" value="ABC_Carb_Monos_II"/>
    <property type="match status" value="1"/>
</dbReference>
<keyword evidence="3" id="KW-1003">Cell membrane</keyword>
<keyword evidence="6" id="KW-0547">Nucleotide-binding</keyword>
<name>A0AAW7XXM6_9RHOB</name>
<dbReference type="InterPro" id="IPR027417">
    <property type="entry name" value="P-loop_NTPase"/>
</dbReference>
<comment type="caution">
    <text evidence="12">The sequence shown here is derived from an EMBL/GenBank/DDBJ whole genome shotgun (WGS) entry which is preliminary data.</text>
</comment>
<dbReference type="CDD" id="cd03216">
    <property type="entry name" value="ABC_Carb_Monos_I"/>
    <property type="match status" value="1"/>
</dbReference>
<keyword evidence="8" id="KW-1278">Translocase</keyword>
<evidence type="ECO:0000313" key="13">
    <source>
        <dbReference type="Proteomes" id="UP001169823"/>
    </source>
</evidence>
<dbReference type="GO" id="GO:0005524">
    <property type="term" value="F:ATP binding"/>
    <property type="evidence" value="ECO:0007669"/>
    <property type="project" value="UniProtKB-KW"/>
</dbReference>
<protein>
    <submittedName>
        <fullName evidence="12">ABC transporter ATP-binding protein</fullName>
    </submittedName>
</protein>
<dbReference type="Proteomes" id="UP001169823">
    <property type="component" value="Unassembled WGS sequence"/>
</dbReference>
<evidence type="ECO:0000259" key="11">
    <source>
        <dbReference type="PROSITE" id="PS50893"/>
    </source>
</evidence>
<dbReference type="InterPro" id="IPR003593">
    <property type="entry name" value="AAA+_ATPase"/>
</dbReference>
<evidence type="ECO:0000256" key="4">
    <source>
        <dbReference type="ARBA" id="ARBA00022597"/>
    </source>
</evidence>
<dbReference type="PROSITE" id="PS00211">
    <property type="entry name" value="ABC_TRANSPORTER_1"/>
    <property type="match status" value="1"/>
</dbReference>
<feature type="domain" description="ABC transporter" evidence="11">
    <location>
        <begin position="291"/>
        <end position="535"/>
    </location>
</feature>
<sequence length="536" mass="57624">MAASRYHSTPAPSIDPLMTTTLPNSSSAQAATSVSMSGVTIAFDKVVANKSVDLDVRHGEIHALLGENGAGKTTLMRALCGLLQPDAGTISLDGKPVVIRDPQRAQELGIGMVHQHFMLIGTMTVAENISLGLPRARAGRRVFFPDLDEVAQQIDALGRQHDLQVDPTARVDSLTVAGQQRVEILKALYRGAKVLILDEPTAVLSPQESQRLFAILRSLAAQGTAIIFISHKLHEVMAVTDRITVLRRGKVAGYLETSKTTEDEIAGLMVGVQTVQPSRTVAPRVKTGTVLRLRDAGLTDGRGLRLLDEVNLDIEASEILGVAGVDGNGKSELAEVVVGLRRLSDGRIEFDGEDVTTASTATRINRGLAHVPEDRHCTALVSEMSVADNAVIEMAGWHRFARMGLRRRGRIAAFARDLVREYDVRPGDITQPIGALSGGNQQKLVMGRALTRDPKLIVAVQPSRGLDFGATAFVQGRLLDSRARGAAVMLISAEMDELVAYCDRIVVMYRGTIIGEQTGPDYDVAKLGLMMAGRAT</sequence>
<dbReference type="EMBL" id="JAUOPJ010000010">
    <property type="protein sequence ID" value="MDO6458013.1"/>
    <property type="molecule type" value="Genomic_DNA"/>
</dbReference>
<dbReference type="SMART" id="SM00382">
    <property type="entry name" value="AAA"/>
    <property type="match status" value="1"/>
</dbReference>
<feature type="domain" description="ABC transporter" evidence="11">
    <location>
        <begin position="34"/>
        <end position="273"/>
    </location>
</feature>
<evidence type="ECO:0000256" key="5">
    <source>
        <dbReference type="ARBA" id="ARBA00022737"/>
    </source>
</evidence>
<gene>
    <name evidence="12" type="ORF">Q4494_13065</name>
</gene>
<evidence type="ECO:0000256" key="8">
    <source>
        <dbReference type="ARBA" id="ARBA00022967"/>
    </source>
</evidence>
<evidence type="ECO:0000313" key="12">
    <source>
        <dbReference type="EMBL" id="MDO6458013.1"/>
    </source>
</evidence>
<reference evidence="12" key="1">
    <citation type="submission" date="2023-07" db="EMBL/GenBank/DDBJ databases">
        <title>Genome content predicts the carbon catabolic preferences of heterotrophic bacteria.</title>
        <authorList>
            <person name="Gralka M."/>
        </authorList>
    </citation>
    <scope>NUCLEOTIDE SEQUENCE</scope>
    <source>
        <strain evidence="12">I2M02</strain>
    </source>
</reference>
<dbReference type="InterPro" id="IPR050107">
    <property type="entry name" value="ABC_carbohydrate_import_ATPase"/>
</dbReference>
<dbReference type="PANTHER" id="PTHR43790:SF9">
    <property type="entry name" value="GALACTOFURANOSE TRANSPORTER ATP-BINDING PROTEIN YTFR"/>
    <property type="match status" value="1"/>
</dbReference>
<dbReference type="Pfam" id="PF00005">
    <property type="entry name" value="ABC_tran"/>
    <property type="match status" value="2"/>
</dbReference>
<dbReference type="RefSeq" id="WP_303494802.1">
    <property type="nucleotide sequence ID" value="NZ_JAUOPJ010000010.1"/>
</dbReference>
<evidence type="ECO:0000256" key="10">
    <source>
        <dbReference type="SAM" id="MobiDB-lite"/>
    </source>
</evidence>
<evidence type="ECO:0000256" key="6">
    <source>
        <dbReference type="ARBA" id="ARBA00022741"/>
    </source>
</evidence>
<dbReference type="PROSITE" id="PS50893">
    <property type="entry name" value="ABC_TRANSPORTER_2"/>
    <property type="match status" value="2"/>
</dbReference>
<feature type="compositionally biased region" description="Polar residues" evidence="10">
    <location>
        <begin position="1"/>
        <end position="11"/>
    </location>
</feature>
<evidence type="ECO:0000256" key="1">
    <source>
        <dbReference type="ARBA" id="ARBA00004202"/>
    </source>
</evidence>
<dbReference type="InterPro" id="IPR003439">
    <property type="entry name" value="ABC_transporter-like_ATP-bd"/>
</dbReference>
<accession>A0AAW7XXM6</accession>